<comment type="caution">
    <text evidence="1">The sequence shown here is derived from an EMBL/GenBank/DDBJ whole genome shotgun (WGS) entry which is preliminary data.</text>
</comment>
<accession>A0ACC1IAH6</accession>
<gene>
    <name evidence="1" type="ORF">LPJ66_008385</name>
</gene>
<dbReference type="Proteomes" id="UP001150581">
    <property type="component" value="Unassembled WGS sequence"/>
</dbReference>
<name>A0ACC1IAH6_9FUNG</name>
<dbReference type="EMBL" id="JANBPG010001672">
    <property type="protein sequence ID" value="KAJ1888800.1"/>
    <property type="molecule type" value="Genomic_DNA"/>
</dbReference>
<proteinExistence type="predicted"/>
<sequence length="235" mass="24440">MTLLLAGIVAVAVAVAVVVSVVAVWTLIVLRVVVLVIVLASEAVVAALVAAVLACKVGRKFGNLADNSKKLASGVLGNGEAAAGGDDCRLDDVVELASESCWAISTSEQEGGMVENVVACTVHVVGGVCSEGVKSTERNVMVAVEHSLLRFNRLEVRVLVARVAVLEANKFSRSYDLRVVDEVSKFLRKLLAPGIGLTGFVIGIFPSNLCSICHALGGLDVTGSELCLELLADEV</sequence>
<keyword evidence="2" id="KW-1185">Reference proteome</keyword>
<feature type="non-terminal residue" evidence="1">
    <location>
        <position position="235"/>
    </location>
</feature>
<reference evidence="1" key="1">
    <citation type="submission" date="2022-07" db="EMBL/GenBank/DDBJ databases">
        <title>Phylogenomic reconstructions and comparative analyses of Kickxellomycotina fungi.</title>
        <authorList>
            <person name="Reynolds N.K."/>
            <person name="Stajich J.E."/>
            <person name="Barry K."/>
            <person name="Grigoriev I.V."/>
            <person name="Crous P."/>
            <person name="Smith M.E."/>
        </authorList>
    </citation>
    <scope>NUCLEOTIDE SEQUENCE</scope>
    <source>
        <strain evidence="1">Benny 63K</strain>
    </source>
</reference>
<evidence type="ECO:0000313" key="2">
    <source>
        <dbReference type="Proteomes" id="UP001150581"/>
    </source>
</evidence>
<protein>
    <submittedName>
        <fullName evidence="1">Uncharacterized protein</fullName>
    </submittedName>
</protein>
<organism evidence="1 2">
    <name type="scientific">Kickxella alabastrina</name>
    <dbReference type="NCBI Taxonomy" id="61397"/>
    <lineage>
        <taxon>Eukaryota</taxon>
        <taxon>Fungi</taxon>
        <taxon>Fungi incertae sedis</taxon>
        <taxon>Zoopagomycota</taxon>
        <taxon>Kickxellomycotina</taxon>
        <taxon>Kickxellomycetes</taxon>
        <taxon>Kickxellales</taxon>
        <taxon>Kickxellaceae</taxon>
        <taxon>Kickxella</taxon>
    </lineage>
</organism>
<evidence type="ECO:0000313" key="1">
    <source>
        <dbReference type="EMBL" id="KAJ1888800.1"/>
    </source>
</evidence>